<dbReference type="AlphaFoldDB" id="A0A6V7NQC2"/>
<feature type="region of interest" description="Disordered" evidence="4">
    <location>
        <begin position="268"/>
        <end position="291"/>
    </location>
</feature>
<dbReference type="PANTHER" id="PTHR47926">
    <property type="entry name" value="PENTATRICOPEPTIDE REPEAT-CONTAINING PROTEIN"/>
    <property type="match status" value="1"/>
</dbReference>
<feature type="repeat" description="PPR" evidence="3">
    <location>
        <begin position="207"/>
        <end position="241"/>
    </location>
</feature>
<evidence type="ECO:0000256" key="4">
    <source>
        <dbReference type="SAM" id="MobiDB-lite"/>
    </source>
</evidence>
<evidence type="ECO:0000256" key="1">
    <source>
        <dbReference type="ARBA" id="ARBA00022737"/>
    </source>
</evidence>
<dbReference type="FunFam" id="1.25.40.10:FF:000344">
    <property type="entry name" value="Pentatricopeptide repeat-containing protein"/>
    <property type="match status" value="1"/>
</dbReference>
<gene>
    <name evidence="5" type="ORF">CB5_LOCUS4013</name>
</gene>
<dbReference type="Pfam" id="PF01535">
    <property type="entry name" value="PPR"/>
    <property type="match status" value="3"/>
</dbReference>
<organism evidence="5">
    <name type="scientific">Ananas comosus var. bracteatus</name>
    <name type="common">red pineapple</name>
    <dbReference type="NCBI Taxonomy" id="296719"/>
    <lineage>
        <taxon>Eukaryota</taxon>
        <taxon>Viridiplantae</taxon>
        <taxon>Streptophyta</taxon>
        <taxon>Embryophyta</taxon>
        <taxon>Tracheophyta</taxon>
        <taxon>Spermatophyta</taxon>
        <taxon>Magnoliopsida</taxon>
        <taxon>Liliopsida</taxon>
        <taxon>Poales</taxon>
        <taxon>Bromeliaceae</taxon>
        <taxon>Bromelioideae</taxon>
        <taxon>Ananas</taxon>
    </lineage>
</organism>
<dbReference type="GO" id="GO:0009451">
    <property type="term" value="P:RNA modification"/>
    <property type="evidence" value="ECO:0007669"/>
    <property type="project" value="InterPro"/>
</dbReference>
<reference evidence="5" key="1">
    <citation type="submission" date="2020-07" db="EMBL/GenBank/DDBJ databases">
        <authorList>
            <person name="Lin J."/>
        </authorList>
    </citation>
    <scope>NUCLEOTIDE SEQUENCE</scope>
</reference>
<proteinExistence type="predicted"/>
<name>A0A6V7NQC2_ANACO</name>
<dbReference type="Gene3D" id="1.25.40.10">
    <property type="entry name" value="Tetratricopeptide repeat domain"/>
    <property type="match status" value="1"/>
</dbReference>
<evidence type="ECO:0000313" key="5">
    <source>
        <dbReference type="EMBL" id="CAD1820802.1"/>
    </source>
</evidence>
<dbReference type="EMBL" id="LR862141">
    <property type="protein sequence ID" value="CAD1820802.1"/>
    <property type="molecule type" value="Genomic_DNA"/>
</dbReference>
<dbReference type="InterPro" id="IPR002885">
    <property type="entry name" value="PPR_rpt"/>
</dbReference>
<dbReference type="NCBIfam" id="TIGR00756">
    <property type="entry name" value="PPR"/>
    <property type="match status" value="2"/>
</dbReference>
<keyword evidence="1" id="KW-0677">Repeat</keyword>
<accession>A0A6V7NQC2</accession>
<dbReference type="InterPro" id="IPR046960">
    <property type="entry name" value="PPR_At4g14850-like_plant"/>
</dbReference>
<dbReference type="GO" id="GO:0003723">
    <property type="term" value="F:RNA binding"/>
    <property type="evidence" value="ECO:0007669"/>
    <property type="project" value="InterPro"/>
</dbReference>
<keyword evidence="2" id="KW-0809">Transit peptide</keyword>
<dbReference type="InterPro" id="IPR011990">
    <property type="entry name" value="TPR-like_helical_dom_sf"/>
</dbReference>
<dbReference type="PROSITE" id="PS51375">
    <property type="entry name" value="PPR"/>
    <property type="match status" value="1"/>
</dbReference>
<sequence length="291" mass="32171">MLGLLWFWEISSIKWPHNTHTYTRHTITTTLTTLHTTPQNALHSQTLLHFPPFSLLLPLPSKSKPSLSLSSHPSFLLLSLASSPRELPPLLPPLLKLGLLRHYPVQTKLLSLLSRFGLLRHASLLLSSLLADAHDDLPDELYRTLLKGFADHGPLDAALAFFAAMGAGARGVVYNFTYLLKSCGDHGDLRRGREVHALLVSHGLAADLFAMTALVNMYAKCRRVDEARRVFDGMPRRDLIAWNAMVAGYAQNGLAEAALRMAARMHEEGAGRGPIPSPSSRRCRRAPMLDP</sequence>
<evidence type="ECO:0000256" key="2">
    <source>
        <dbReference type="ARBA" id="ARBA00022946"/>
    </source>
</evidence>
<protein>
    <recommendedName>
        <fullName evidence="6">Pentatricopeptide repeat-containing protein</fullName>
    </recommendedName>
</protein>
<dbReference type="PANTHER" id="PTHR47926:SF382">
    <property type="entry name" value="PENTACOTRIPEPTIDE-REPEAT REGION OF PRORP DOMAIN-CONTAINING PROTEIN"/>
    <property type="match status" value="1"/>
</dbReference>
<evidence type="ECO:0000256" key="3">
    <source>
        <dbReference type="PROSITE-ProRule" id="PRU00708"/>
    </source>
</evidence>
<evidence type="ECO:0008006" key="6">
    <source>
        <dbReference type="Google" id="ProtNLM"/>
    </source>
</evidence>